<reference evidence="1 2" key="1">
    <citation type="submission" date="2019-03" db="EMBL/GenBank/DDBJ databases">
        <authorList>
            <person name="Kim M.K.M."/>
        </authorList>
    </citation>
    <scope>NUCLEOTIDE SEQUENCE [LARGE SCALE GENOMIC DNA]</scope>
    <source>
        <strain evidence="1 2">18JY21-1</strain>
    </source>
</reference>
<keyword evidence="2" id="KW-1185">Reference proteome</keyword>
<dbReference type="EMBL" id="SKFG01000002">
    <property type="protein sequence ID" value="TCZ80120.1"/>
    <property type="molecule type" value="Genomic_DNA"/>
</dbReference>
<dbReference type="RefSeq" id="WP_132416766.1">
    <property type="nucleotide sequence ID" value="NZ_SKFG01000002.1"/>
</dbReference>
<accession>A0A4R4ELA4</accession>
<dbReference type="Proteomes" id="UP000295418">
    <property type="component" value="Unassembled WGS sequence"/>
</dbReference>
<dbReference type="AlphaFoldDB" id="A0A4R4ELA4"/>
<proteinExistence type="predicted"/>
<organism evidence="1 2">
    <name type="scientific">Paenibacillus albiflavus</name>
    <dbReference type="NCBI Taxonomy" id="2545760"/>
    <lineage>
        <taxon>Bacteria</taxon>
        <taxon>Bacillati</taxon>
        <taxon>Bacillota</taxon>
        <taxon>Bacilli</taxon>
        <taxon>Bacillales</taxon>
        <taxon>Paenibacillaceae</taxon>
        <taxon>Paenibacillus</taxon>
    </lineage>
</organism>
<dbReference type="InterPro" id="IPR035903">
    <property type="entry name" value="HesB-like_dom_sf"/>
</dbReference>
<gene>
    <name evidence="1" type="ORF">E0485_04505</name>
</gene>
<sequence length="91" mass="10331">MNFNVTQPAIACFTKEWGFNEGDQIRIFVRYSGGGEDAFAFGIMKAAPVYPAVSVQHQNITFFIEANDLWYLDGKDLTLDCQNEEIKFVLN</sequence>
<dbReference type="OrthoDB" id="1645729at2"/>
<comment type="caution">
    <text evidence="1">The sequence shown here is derived from an EMBL/GenBank/DDBJ whole genome shotgun (WGS) entry which is preliminary data.</text>
</comment>
<dbReference type="SUPFAM" id="SSF89360">
    <property type="entry name" value="HesB-like domain"/>
    <property type="match status" value="1"/>
</dbReference>
<evidence type="ECO:0000313" key="2">
    <source>
        <dbReference type="Proteomes" id="UP000295418"/>
    </source>
</evidence>
<evidence type="ECO:0000313" key="1">
    <source>
        <dbReference type="EMBL" id="TCZ80120.1"/>
    </source>
</evidence>
<name>A0A4R4ELA4_9BACL</name>
<protein>
    <submittedName>
        <fullName evidence="1">Fe-S cluster assembly protein HesB</fullName>
    </submittedName>
</protein>